<sequence>MKRRLAILLLALSAPAGAQGTGPFTVVETGRSFSELQAAVAAIGDGSGTIRIAPGRYAQCAVQEAGQIAFVAAEPGSAIFEGTTCEGKAALVLRGRGARVEGLVFRNLRVPDGNGAGIRIEQGDLDVSETMFMNGQCGILSANDPRGTIRIDHSTFAGLGRHPDGNGAHSLYVGGYGALIVTNSRFERGTGGHYVKSRAARIEVTDSSFDDSQGRDTNYMIDLPNGATGRIAGNAFVQGTGKENYGTLIAVAAEGAERPSAGLVIENNVATLAPGFEWRTSFVGEWVNDPLVLRGNRLASGISELTHH</sequence>
<dbReference type="SUPFAM" id="SSF51126">
    <property type="entry name" value="Pectin lyase-like"/>
    <property type="match status" value="1"/>
</dbReference>
<keyword evidence="1" id="KW-0732">Signal</keyword>
<dbReference type="Proteomes" id="UP000321249">
    <property type="component" value="Unassembled WGS sequence"/>
</dbReference>
<evidence type="ECO:0000313" key="2">
    <source>
        <dbReference type="EMBL" id="TXC62446.1"/>
    </source>
</evidence>
<dbReference type="OrthoDB" id="7237303at2"/>
<reference evidence="2 3" key="1">
    <citation type="journal article" date="2015" name="J. Microbiol.">
        <title>Sphingosinicella ginsenosidimutans sp. nov., with ginsenoside converting activity.</title>
        <authorList>
            <person name="Kim J.K."/>
            <person name="Kang M.S."/>
            <person name="Park S.C."/>
            <person name="Kim K.M."/>
            <person name="Choi K."/>
            <person name="Yoon M.H."/>
            <person name="Im W.T."/>
        </authorList>
    </citation>
    <scope>NUCLEOTIDE SEQUENCE [LARGE SCALE GENOMIC DNA]</scope>
    <source>
        <strain evidence="2 3">BS-11</strain>
    </source>
</reference>
<proteinExistence type="predicted"/>
<dbReference type="InterPro" id="IPR012334">
    <property type="entry name" value="Pectin_lyas_fold"/>
</dbReference>
<dbReference type="InterPro" id="IPR011050">
    <property type="entry name" value="Pectin_lyase_fold/virulence"/>
</dbReference>
<protein>
    <submittedName>
        <fullName evidence="2">Right-handed parallel beta-helix repeat-containing protein</fullName>
    </submittedName>
</protein>
<dbReference type="RefSeq" id="WP_147041834.1">
    <property type="nucleotide sequence ID" value="NZ_BAABIR010000001.1"/>
</dbReference>
<comment type="caution">
    <text evidence="2">The sequence shown here is derived from an EMBL/GenBank/DDBJ whole genome shotgun (WGS) entry which is preliminary data.</text>
</comment>
<accession>A0A5C6TQF3</accession>
<feature type="chain" id="PRO_5023144121" evidence="1">
    <location>
        <begin position="19"/>
        <end position="308"/>
    </location>
</feature>
<organism evidence="2 3">
    <name type="scientific">Allosphingosinicella ginsenosidimutans</name>
    <dbReference type="NCBI Taxonomy" id="1176539"/>
    <lineage>
        <taxon>Bacteria</taxon>
        <taxon>Pseudomonadati</taxon>
        <taxon>Pseudomonadota</taxon>
        <taxon>Alphaproteobacteria</taxon>
        <taxon>Sphingomonadales</taxon>
        <taxon>Sphingomonadaceae</taxon>
        <taxon>Allosphingosinicella</taxon>
    </lineage>
</organism>
<dbReference type="Gene3D" id="2.160.20.10">
    <property type="entry name" value="Single-stranded right-handed beta-helix, Pectin lyase-like"/>
    <property type="match status" value="1"/>
</dbReference>
<dbReference type="EMBL" id="VOQQ01000001">
    <property type="protein sequence ID" value="TXC62446.1"/>
    <property type="molecule type" value="Genomic_DNA"/>
</dbReference>
<dbReference type="AlphaFoldDB" id="A0A5C6TQF3"/>
<name>A0A5C6TQF3_9SPHN</name>
<evidence type="ECO:0000313" key="3">
    <source>
        <dbReference type="Proteomes" id="UP000321249"/>
    </source>
</evidence>
<gene>
    <name evidence="2" type="ORF">FRZ32_01505</name>
</gene>
<evidence type="ECO:0000256" key="1">
    <source>
        <dbReference type="SAM" id="SignalP"/>
    </source>
</evidence>
<feature type="signal peptide" evidence="1">
    <location>
        <begin position="1"/>
        <end position="18"/>
    </location>
</feature>
<keyword evidence="3" id="KW-1185">Reference proteome</keyword>